<dbReference type="GO" id="GO:0003723">
    <property type="term" value="F:RNA binding"/>
    <property type="evidence" value="ECO:0007669"/>
    <property type="project" value="InterPro"/>
</dbReference>
<evidence type="ECO:0000256" key="2">
    <source>
        <dbReference type="PROSITE-ProRule" id="PRU00708"/>
    </source>
</evidence>
<dbReference type="Pfam" id="PF13041">
    <property type="entry name" value="PPR_2"/>
    <property type="match status" value="1"/>
</dbReference>
<organism evidence="3 4">
    <name type="scientific">Spinacia oleracea</name>
    <name type="common">Spinach</name>
    <dbReference type="NCBI Taxonomy" id="3562"/>
    <lineage>
        <taxon>Eukaryota</taxon>
        <taxon>Viridiplantae</taxon>
        <taxon>Streptophyta</taxon>
        <taxon>Embryophyta</taxon>
        <taxon>Tracheophyta</taxon>
        <taxon>Spermatophyta</taxon>
        <taxon>Magnoliopsida</taxon>
        <taxon>eudicotyledons</taxon>
        <taxon>Gunneridae</taxon>
        <taxon>Pentapetalae</taxon>
        <taxon>Caryophyllales</taxon>
        <taxon>Chenopodiaceae</taxon>
        <taxon>Chenopodioideae</taxon>
        <taxon>Anserineae</taxon>
        <taxon>Spinacia</taxon>
    </lineage>
</organism>
<dbReference type="Gene3D" id="1.25.40.10">
    <property type="entry name" value="Tetratricopeptide repeat domain"/>
    <property type="match status" value="3"/>
</dbReference>
<dbReference type="Pfam" id="PF01535">
    <property type="entry name" value="PPR"/>
    <property type="match status" value="6"/>
</dbReference>
<protein>
    <submittedName>
        <fullName evidence="4">Pentatricopeptide repeat-containing protein At2g27610</fullName>
    </submittedName>
</protein>
<dbReference type="PROSITE" id="PS51375">
    <property type="entry name" value="PPR"/>
    <property type="match status" value="3"/>
</dbReference>
<keyword evidence="1" id="KW-0677">Repeat</keyword>
<evidence type="ECO:0000256" key="1">
    <source>
        <dbReference type="ARBA" id="ARBA00022737"/>
    </source>
</evidence>
<dbReference type="Proteomes" id="UP000813463">
    <property type="component" value="Chromosome 2"/>
</dbReference>
<dbReference type="GO" id="GO:0009451">
    <property type="term" value="P:RNA modification"/>
    <property type="evidence" value="ECO:0007669"/>
    <property type="project" value="InterPro"/>
</dbReference>
<dbReference type="PANTHER" id="PTHR47926:SF349">
    <property type="entry name" value="(WILD MALAYSIAN BANANA) HYPOTHETICAL PROTEIN"/>
    <property type="match status" value="1"/>
</dbReference>
<accession>A0A9R0IKW4</accession>
<dbReference type="InterPro" id="IPR046960">
    <property type="entry name" value="PPR_At4g14850-like_plant"/>
</dbReference>
<dbReference type="RefSeq" id="XP_021851234.2">
    <property type="nucleotide sequence ID" value="XM_021995542.2"/>
</dbReference>
<dbReference type="NCBIfam" id="TIGR00756">
    <property type="entry name" value="PPR"/>
    <property type="match status" value="1"/>
</dbReference>
<reference evidence="4" key="2">
    <citation type="submission" date="2025-08" db="UniProtKB">
        <authorList>
            <consortium name="RefSeq"/>
        </authorList>
    </citation>
    <scope>IDENTIFICATION</scope>
    <source>
        <tissue evidence="4">Leaf</tissue>
    </source>
</reference>
<dbReference type="KEGG" id="soe:110790775"/>
<dbReference type="PANTHER" id="PTHR47926">
    <property type="entry name" value="PENTATRICOPEPTIDE REPEAT-CONTAINING PROTEIN"/>
    <property type="match status" value="1"/>
</dbReference>
<proteinExistence type="predicted"/>
<dbReference type="Pfam" id="PF20431">
    <property type="entry name" value="E_motif"/>
    <property type="match status" value="1"/>
</dbReference>
<dbReference type="InterPro" id="IPR011990">
    <property type="entry name" value="TPR-like_helical_dom_sf"/>
</dbReference>
<reference evidence="3" key="1">
    <citation type="journal article" date="2021" name="Nat. Commun.">
        <title>Genomic analyses provide insights into spinach domestication and the genetic basis of agronomic traits.</title>
        <authorList>
            <person name="Cai X."/>
            <person name="Sun X."/>
            <person name="Xu C."/>
            <person name="Sun H."/>
            <person name="Wang X."/>
            <person name="Ge C."/>
            <person name="Zhang Z."/>
            <person name="Wang Q."/>
            <person name="Fei Z."/>
            <person name="Jiao C."/>
            <person name="Wang Q."/>
        </authorList>
    </citation>
    <scope>NUCLEOTIDE SEQUENCE [LARGE SCALE GENOMIC DNA]</scope>
    <source>
        <strain evidence="3">cv. Varoflay</strain>
    </source>
</reference>
<feature type="repeat" description="PPR" evidence="2">
    <location>
        <begin position="310"/>
        <end position="344"/>
    </location>
</feature>
<feature type="repeat" description="PPR" evidence="2">
    <location>
        <begin position="79"/>
        <end position="113"/>
    </location>
</feature>
<dbReference type="InterPro" id="IPR002885">
    <property type="entry name" value="PPR_rpt"/>
</dbReference>
<dbReference type="GeneID" id="110790775"/>
<sequence length="594" mass="66042">MLFPSCFSQAKRTQYLCLSFLHKFSTNSSSNTAINLGNDVLNEQEKGYHDFLKNVHQTSDLPHGKAIHAQIIKNCCFRSIFLQNFLLNMYLKFGDFDNAVNLFDEMPHRNVVSWSSFIAGFVRNGFAKQGLLYFSCMLDTVRPNEFTLVSALNACSSTGFVSQAYQVYSLVIRLGFQWNVFVRNAFLTALIRNGEVLDAIKAFDGCLDKDIVSWNAMMSGYLKFSPLQVPSFWLRMIREGVKPDGFSFSVVLSTLAAVGDDKFGMQMHGQLVKFGHGSETCVGNSVVDMYLKFGDFVNGLKAFREISCKNVRSWTSLATGFLTCGAPSKALELLGEMKMEGIRPNQFSLATTFKACANMASLGEGKKAHGLRIKLGSEMDICVDNSLLDMYVKCGCIDNAMVVFRRIKDGTTVTWTTMVMGFAQNGQALEALQIFDEMVTKGVKPNEISFVCVLYACSQGGLVEKGWKYFSLMTNQYGISPVEDHYVCMVDLLGRTGHIKEAEELISKMSCKAGPLVWKTLLGACHIYGDFEAGKRAAQCAMHLKQSDPSTYVLLSNMFAGLNHWEGAKTTRDMMNTRNVNKIEGTSSLIQVSI</sequence>
<name>A0A9R0IKW4_SPIOL</name>
<dbReference type="InterPro" id="IPR046848">
    <property type="entry name" value="E_motif"/>
</dbReference>
<gene>
    <name evidence="4" type="primary">LOC110790775</name>
</gene>
<feature type="repeat" description="PPR" evidence="2">
    <location>
        <begin position="411"/>
        <end position="445"/>
    </location>
</feature>
<evidence type="ECO:0000313" key="3">
    <source>
        <dbReference type="Proteomes" id="UP000813463"/>
    </source>
</evidence>
<keyword evidence="3" id="KW-1185">Reference proteome</keyword>
<dbReference type="AlphaFoldDB" id="A0A9R0IKW4"/>
<evidence type="ECO:0000313" key="4">
    <source>
        <dbReference type="RefSeq" id="XP_021851234.2"/>
    </source>
</evidence>